<dbReference type="GO" id="GO:0003676">
    <property type="term" value="F:nucleic acid binding"/>
    <property type="evidence" value="ECO:0007669"/>
    <property type="project" value="InterPro"/>
</dbReference>
<dbReference type="InterPro" id="IPR012337">
    <property type="entry name" value="RNaseH-like_sf"/>
</dbReference>
<sequence length="221" mass="24858">MKHIVVDLEMNTISHNPEARAICANETIEIGAVMLDENYKEISSFRTYVKPVYNDGITKKITKLTGITDEMVQNAPLFSEALSMFTSWCLGIGDDVTVYAWSESDYDQISGEIALKGYKISEKEQAILGKKWSDFQAEFDAHLGFEKQVSLKTALDMAGVDFSGREHDALDDARNTAELLFIFKDEALFDKTLRKIKEFMEPKSVGGTLGDMFDFSMFQVA</sequence>
<comment type="caution">
    <text evidence="5">The sequence shown here is derived from an EMBL/GenBank/DDBJ whole genome shotgun (WGS) entry which is preliminary data.</text>
</comment>
<dbReference type="PANTHER" id="PTHR23044:SF61">
    <property type="entry name" value="3'-5' EXORIBONUCLEASE 1-RELATED"/>
    <property type="match status" value="1"/>
</dbReference>
<dbReference type="SMART" id="SM00479">
    <property type="entry name" value="EXOIII"/>
    <property type="match status" value="1"/>
</dbReference>
<dbReference type="GO" id="GO:0000175">
    <property type="term" value="F:3'-5'-RNA exonuclease activity"/>
    <property type="evidence" value="ECO:0007669"/>
    <property type="project" value="InterPro"/>
</dbReference>
<evidence type="ECO:0000256" key="3">
    <source>
        <dbReference type="ARBA" id="ARBA00022839"/>
    </source>
</evidence>
<gene>
    <name evidence="5" type="ORF">CPT75_17395</name>
</gene>
<name>A0A317G656_BUTFI</name>
<dbReference type="InterPro" id="IPR051274">
    <property type="entry name" value="3-5_Exoribonuclease"/>
</dbReference>
<organism evidence="5 6">
    <name type="scientific">Butyrivibrio fibrisolvens</name>
    <dbReference type="NCBI Taxonomy" id="831"/>
    <lineage>
        <taxon>Bacteria</taxon>
        <taxon>Bacillati</taxon>
        <taxon>Bacillota</taxon>
        <taxon>Clostridia</taxon>
        <taxon>Lachnospirales</taxon>
        <taxon>Lachnospiraceae</taxon>
        <taxon>Butyrivibrio</taxon>
    </lineage>
</organism>
<feature type="domain" description="Exonuclease" evidence="4">
    <location>
        <begin position="2"/>
        <end position="189"/>
    </location>
</feature>
<dbReference type="SUPFAM" id="SSF53098">
    <property type="entry name" value="Ribonuclease H-like"/>
    <property type="match status" value="1"/>
</dbReference>
<dbReference type="Pfam" id="PF00929">
    <property type="entry name" value="RNase_T"/>
    <property type="match status" value="1"/>
</dbReference>
<dbReference type="EMBL" id="NXNG01000001">
    <property type="protein sequence ID" value="PWT28756.1"/>
    <property type="molecule type" value="Genomic_DNA"/>
</dbReference>
<keyword evidence="1" id="KW-0540">Nuclease</keyword>
<reference evidence="5 6" key="1">
    <citation type="submission" date="2017-09" db="EMBL/GenBank/DDBJ databases">
        <title>High-quality draft genome sequence of Butyrivibrio fibrisolvens INBov1, isolated from cow rumen.</title>
        <authorList>
            <person name="Rodriguez Hernaez J."/>
            <person name="Rivarola M."/>
            <person name="Paniego N."/>
            <person name="Cravero S."/>
            <person name="Ceron Cucchi M."/>
            <person name="Martinez M.C."/>
        </authorList>
    </citation>
    <scope>NUCLEOTIDE SEQUENCE [LARGE SCALE GENOMIC DNA]</scope>
    <source>
        <strain evidence="5 6">INBov1</strain>
    </source>
</reference>
<proteinExistence type="predicted"/>
<evidence type="ECO:0000256" key="2">
    <source>
        <dbReference type="ARBA" id="ARBA00022801"/>
    </source>
</evidence>
<dbReference type="AlphaFoldDB" id="A0A317G656"/>
<evidence type="ECO:0000256" key="1">
    <source>
        <dbReference type="ARBA" id="ARBA00022722"/>
    </source>
</evidence>
<keyword evidence="6" id="KW-1185">Reference proteome</keyword>
<evidence type="ECO:0000313" key="6">
    <source>
        <dbReference type="Proteomes" id="UP000245488"/>
    </source>
</evidence>
<accession>A0A317G656</accession>
<evidence type="ECO:0000313" key="5">
    <source>
        <dbReference type="EMBL" id="PWT28756.1"/>
    </source>
</evidence>
<dbReference type="InterPro" id="IPR013520">
    <property type="entry name" value="Ribonucl_H"/>
</dbReference>
<dbReference type="RefSeq" id="WP_022757466.1">
    <property type="nucleotide sequence ID" value="NZ_CM009896.1"/>
</dbReference>
<dbReference type="InterPro" id="IPR047201">
    <property type="entry name" value="ERI-1_3'hExo-like"/>
</dbReference>
<keyword evidence="2" id="KW-0378">Hydrolase</keyword>
<dbReference type="Gene3D" id="3.30.420.10">
    <property type="entry name" value="Ribonuclease H-like superfamily/Ribonuclease H"/>
    <property type="match status" value="1"/>
</dbReference>
<dbReference type="Proteomes" id="UP000245488">
    <property type="component" value="Chromosome"/>
</dbReference>
<dbReference type="PANTHER" id="PTHR23044">
    <property type="entry name" value="3'-5' EXONUCLEASE ERI1-RELATED"/>
    <property type="match status" value="1"/>
</dbReference>
<evidence type="ECO:0000259" key="4">
    <source>
        <dbReference type="SMART" id="SM00479"/>
    </source>
</evidence>
<protein>
    <submittedName>
        <fullName evidence="5">Exonuclease</fullName>
    </submittedName>
</protein>
<dbReference type="CDD" id="cd06133">
    <property type="entry name" value="ERI-1_3'hExo_like"/>
    <property type="match status" value="1"/>
</dbReference>
<dbReference type="InterPro" id="IPR036397">
    <property type="entry name" value="RNaseH_sf"/>
</dbReference>
<keyword evidence="3 5" id="KW-0269">Exonuclease</keyword>